<comment type="subcellular location">
    <subcellularLocation>
        <location evidence="2">Membrane</location>
        <topology evidence="2">Multi-pass membrane protein</topology>
    </subcellularLocation>
</comment>
<dbReference type="AlphaFoldDB" id="Q5QUA6"/>
<keyword evidence="12 14" id="KW-0472">Membrane</keyword>
<evidence type="ECO:0000256" key="5">
    <source>
        <dbReference type="ARBA" id="ARBA00022679"/>
    </source>
</evidence>
<evidence type="ECO:0000256" key="9">
    <source>
        <dbReference type="ARBA" id="ARBA00022840"/>
    </source>
</evidence>
<keyword evidence="17" id="KW-1185">Reference proteome</keyword>
<dbReference type="InterPro" id="IPR036890">
    <property type="entry name" value="HATPase_C_sf"/>
</dbReference>
<evidence type="ECO:0000256" key="1">
    <source>
        <dbReference type="ARBA" id="ARBA00000085"/>
    </source>
</evidence>
<dbReference type="OrthoDB" id="9809766at2"/>
<accession>Q5QUA6</accession>
<dbReference type="InterPro" id="IPR003661">
    <property type="entry name" value="HisK_dim/P_dom"/>
</dbReference>
<dbReference type="SMART" id="SM00388">
    <property type="entry name" value="HisKA"/>
    <property type="match status" value="1"/>
</dbReference>
<feature type="transmembrane region" description="Helical" evidence="14">
    <location>
        <begin position="172"/>
        <end position="194"/>
    </location>
</feature>
<dbReference type="InterPro" id="IPR005467">
    <property type="entry name" value="His_kinase_dom"/>
</dbReference>
<evidence type="ECO:0000313" key="16">
    <source>
        <dbReference type="EMBL" id="AAV82480.1"/>
    </source>
</evidence>
<reference evidence="16 17" key="1">
    <citation type="journal article" date="2004" name="Proc. Natl. Acad. Sci. U.S.A.">
        <title>Genome sequence of the deep-sea gamma-proteobacterium Idiomarina loihiensis reveals amino acid fermentation as a source of carbon and energy.</title>
        <authorList>
            <person name="Hou S."/>
            <person name="Saw J.H."/>
            <person name="Lee K.S."/>
            <person name="Freitas T.A."/>
            <person name="Belisle C."/>
            <person name="Kawarabayasi Y."/>
            <person name="Donachie S.P."/>
            <person name="Pikina A."/>
            <person name="Galperin M.Y."/>
            <person name="Koonin E.V."/>
            <person name="Makarova K.S."/>
            <person name="Omelchenko M.V."/>
            <person name="Sorokin A."/>
            <person name="Wolf Y.I."/>
            <person name="Li Q.X."/>
            <person name="Keum Y.S."/>
            <person name="Campbell S."/>
            <person name="Denery J."/>
            <person name="Aizawa S."/>
            <person name="Shibata S."/>
            <person name="Malahoff A."/>
            <person name="Alam M."/>
        </authorList>
    </citation>
    <scope>NUCLEOTIDE SEQUENCE [LARGE SCALE GENOMIC DNA]</scope>
    <source>
        <strain evidence="17">ATCC BAA-735 / DSM 15497 / L2-TR</strain>
    </source>
</reference>
<dbReference type="GO" id="GO:0005524">
    <property type="term" value="F:ATP binding"/>
    <property type="evidence" value="ECO:0007669"/>
    <property type="project" value="UniProtKB-KW"/>
</dbReference>
<dbReference type="PRINTS" id="PR00344">
    <property type="entry name" value="BCTRLSENSOR"/>
</dbReference>
<dbReference type="Gene3D" id="3.30.565.10">
    <property type="entry name" value="Histidine kinase-like ATPase, C-terminal domain"/>
    <property type="match status" value="1"/>
</dbReference>
<dbReference type="eggNOG" id="COG2205">
    <property type="taxonomic scope" value="Bacteria"/>
</dbReference>
<dbReference type="CDD" id="cd00082">
    <property type="entry name" value="HisKA"/>
    <property type="match status" value="1"/>
</dbReference>
<dbReference type="InterPro" id="IPR004358">
    <property type="entry name" value="Sig_transdc_His_kin-like_C"/>
</dbReference>
<feature type="transmembrane region" description="Helical" evidence="14">
    <location>
        <begin position="12"/>
        <end position="30"/>
    </location>
</feature>
<evidence type="ECO:0000256" key="7">
    <source>
        <dbReference type="ARBA" id="ARBA00022741"/>
    </source>
</evidence>
<dbReference type="KEGG" id="ilo:IL1647"/>
<organism evidence="16 17">
    <name type="scientific">Idiomarina loihiensis (strain ATCC BAA-735 / DSM 15497 / L2-TR)</name>
    <dbReference type="NCBI Taxonomy" id="283942"/>
    <lineage>
        <taxon>Bacteria</taxon>
        <taxon>Pseudomonadati</taxon>
        <taxon>Pseudomonadota</taxon>
        <taxon>Gammaproteobacteria</taxon>
        <taxon>Alteromonadales</taxon>
        <taxon>Idiomarinaceae</taxon>
        <taxon>Idiomarina</taxon>
    </lineage>
</organism>
<dbReference type="Pfam" id="PF02518">
    <property type="entry name" value="HATPase_c"/>
    <property type="match status" value="1"/>
</dbReference>
<dbReference type="EC" id="2.7.13.3" evidence="3"/>
<keyword evidence="6 14" id="KW-0812">Transmembrane</keyword>
<dbReference type="HOGENOM" id="CLU_000445_89_37_6"/>
<evidence type="ECO:0000256" key="14">
    <source>
        <dbReference type="SAM" id="Phobius"/>
    </source>
</evidence>
<dbReference type="CDD" id="cd00075">
    <property type="entry name" value="HATPase"/>
    <property type="match status" value="1"/>
</dbReference>
<dbReference type="GeneID" id="41336821"/>
<evidence type="ECO:0000256" key="10">
    <source>
        <dbReference type="ARBA" id="ARBA00022989"/>
    </source>
</evidence>
<dbReference type="SUPFAM" id="SSF47384">
    <property type="entry name" value="Homodimeric domain of signal transducing histidine kinase"/>
    <property type="match status" value="1"/>
</dbReference>
<dbReference type="Gene3D" id="1.10.287.130">
    <property type="match status" value="1"/>
</dbReference>
<gene>
    <name evidence="16" type="primary">qseC_2</name>
    <name evidence="16" type="ordered locus">IL1647</name>
</gene>
<keyword evidence="9" id="KW-0067">ATP-binding</keyword>
<dbReference type="GO" id="GO:0000155">
    <property type="term" value="F:phosphorelay sensor kinase activity"/>
    <property type="evidence" value="ECO:0007669"/>
    <property type="project" value="InterPro"/>
</dbReference>
<comment type="catalytic activity">
    <reaction evidence="1">
        <text>ATP + protein L-histidine = ADP + protein N-phospho-L-histidine.</text>
        <dbReference type="EC" id="2.7.13.3"/>
    </reaction>
</comment>
<proteinExistence type="predicted"/>
<dbReference type="PANTHER" id="PTHR45436">
    <property type="entry name" value="SENSOR HISTIDINE KINASE YKOH"/>
    <property type="match status" value="1"/>
</dbReference>
<dbReference type="RefSeq" id="WP_011234884.1">
    <property type="nucleotide sequence ID" value="NC_006512.1"/>
</dbReference>
<name>Q5QUA6_IDILO</name>
<feature type="region of interest" description="Disordered" evidence="13">
    <location>
        <begin position="68"/>
        <end position="90"/>
    </location>
</feature>
<evidence type="ECO:0000313" key="17">
    <source>
        <dbReference type="Proteomes" id="UP000001171"/>
    </source>
</evidence>
<keyword evidence="4" id="KW-0597">Phosphoprotein</keyword>
<evidence type="ECO:0000256" key="2">
    <source>
        <dbReference type="ARBA" id="ARBA00004141"/>
    </source>
</evidence>
<keyword evidence="11" id="KW-0902">Two-component regulatory system</keyword>
<dbReference type="InterPro" id="IPR036097">
    <property type="entry name" value="HisK_dim/P_sf"/>
</dbReference>
<evidence type="ECO:0000256" key="11">
    <source>
        <dbReference type="ARBA" id="ARBA00023012"/>
    </source>
</evidence>
<dbReference type="SMART" id="SM00387">
    <property type="entry name" value="HATPase_c"/>
    <property type="match status" value="1"/>
</dbReference>
<protein>
    <recommendedName>
        <fullName evidence="3">histidine kinase</fullName>
        <ecNumber evidence="3">2.7.13.3</ecNumber>
    </recommendedName>
</protein>
<feature type="domain" description="Histidine kinase" evidence="15">
    <location>
        <begin position="250"/>
        <end position="461"/>
    </location>
</feature>
<evidence type="ECO:0000256" key="8">
    <source>
        <dbReference type="ARBA" id="ARBA00022777"/>
    </source>
</evidence>
<dbReference type="STRING" id="283942.IL1647"/>
<dbReference type="FunFam" id="1.10.287.130:FF:000001">
    <property type="entry name" value="Two-component sensor histidine kinase"/>
    <property type="match status" value="1"/>
</dbReference>
<evidence type="ECO:0000256" key="12">
    <source>
        <dbReference type="ARBA" id="ARBA00023136"/>
    </source>
</evidence>
<evidence type="ECO:0000256" key="4">
    <source>
        <dbReference type="ARBA" id="ARBA00022553"/>
    </source>
</evidence>
<evidence type="ECO:0000256" key="6">
    <source>
        <dbReference type="ARBA" id="ARBA00022692"/>
    </source>
</evidence>
<sequence length="469" mass="52781">MKFWSLRRSLVIGINLAVIAVLVFTAWASYRDILHELDEVFDAQLAQTAKSLAAFYTHSSETQSVPKRIPISNYNDTGEDESANERGPSGHKYESKIGYHIYNSEGKLLALTNQLKILPLKNLDAGYHTLENDAQTWFIFSYFSKSKGIWVRTFQREDVRSELSGYLATEQLYPLVLMWVPISLIILFIVYLVLKPVNRFAIHLRARALNNLSPIESELPKELIPIKQAINKLLHQIKMFSEREKRFIADASHELRTPLSAIQVHAENIIHAESLEDSKQSGKAIFSTVERMSHLVNQLLRLNRLDSLDKSTDFSEIELKTLVSAAINALPTNTVENYQWQIDAPTIKIACNETLIISALTNLLSNAMKFSPADSKIQINAVETSESITIKIMDQGTGVPTEMLQRMGERFYRFQGHSGIDGSGLGLSITSKIIQLHDGKISFNNIHPTGFAVQIELPKSTVLEAKLNS</sequence>
<dbReference type="PROSITE" id="PS50109">
    <property type="entry name" value="HIS_KIN"/>
    <property type="match status" value="1"/>
</dbReference>
<keyword evidence="7" id="KW-0547">Nucleotide-binding</keyword>
<evidence type="ECO:0000256" key="13">
    <source>
        <dbReference type="SAM" id="MobiDB-lite"/>
    </source>
</evidence>
<dbReference type="Pfam" id="PF00512">
    <property type="entry name" value="HisKA"/>
    <property type="match status" value="1"/>
</dbReference>
<keyword evidence="8 16" id="KW-0418">Kinase</keyword>
<dbReference type="EMBL" id="AE017340">
    <property type="protein sequence ID" value="AAV82480.1"/>
    <property type="molecule type" value="Genomic_DNA"/>
</dbReference>
<keyword evidence="10 14" id="KW-1133">Transmembrane helix</keyword>
<dbReference type="DNASU" id="3172436"/>
<dbReference type="InterPro" id="IPR003594">
    <property type="entry name" value="HATPase_dom"/>
</dbReference>
<dbReference type="Proteomes" id="UP000001171">
    <property type="component" value="Chromosome"/>
</dbReference>
<dbReference type="PANTHER" id="PTHR45436:SF14">
    <property type="entry name" value="SENSOR PROTEIN QSEC"/>
    <property type="match status" value="1"/>
</dbReference>
<evidence type="ECO:0000256" key="3">
    <source>
        <dbReference type="ARBA" id="ARBA00012438"/>
    </source>
</evidence>
<dbReference type="GO" id="GO:0005886">
    <property type="term" value="C:plasma membrane"/>
    <property type="evidence" value="ECO:0007669"/>
    <property type="project" value="TreeGrafter"/>
</dbReference>
<dbReference type="InterPro" id="IPR050428">
    <property type="entry name" value="TCS_sensor_his_kinase"/>
</dbReference>
<evidence type="ECO:0000259" key="15">
    <source>
        <dbReference type="PROSITE" id="PS50109"/>
    </source>
</evidence>
<keyword evidence="5" id="KW-0808">Transferase</keyword>
<dbReference type="SUPFAM" id="SSF55874">
    <property type="entry name" value="ATPase domain of HSP90 chaperone/DNA topoisomerase II/histidine kinase"/>
    <property type="match status" value="1"/>
</dbReference>